<dbReference type="FunFam" id="3.40.50.970:FF:000010">
    <property type="entry name" value="1-deoxy-D-xylulose-5-phosphate synthase"/>
    <property type="match status" value="1"/>
</dbReference>
<dbReference type="InterPro" id="IPR005475">
    <property type="entry name" value="Transketolase-like_Pyr-bd"/>
</dbReference>
<comment type="subunit">
    <text evidence="4">Homodimer.</text>
</comment>
<dbReference type="RefSeq" id="WP_054653444.1">
    <property type="nucleotide sequence ID" value="NZ_AZGC01000008.1"/>
</dbReference>
<comment type="caution">
    <text evidence="13">The sequence shown here is derived from an EMBL/GenBank/DDBJ whole genome shotgun (WGS) entry which is preliminary data.</text>
</comment>
<dbReference type="Gene3D" id="3.40.50.970">
    <property type="match status" value="2"/>
</dbReference>
<name>A0A0R1UTJ6_9LACO</name>
<dbReference type="AlphaFoldDB" id="A0A0R1UTJ6"/>
<dbReference type="Pfam" id="PF13292">
    <property type="entry name" value="DXP_synthase_N"/>
    <property type="match status" value="2"/>
</dbReference>
<evidence type="ECO:0000259" key="12">
    <source>
        <dbReference type="SMART" id="SM00861"/>
    </source>
</evidence>
<dbReference type="GO" id="GO:0009228">
    <property type="term" value="P:thiamine biosynthetic process"/>
    <property type="evidence" value="ECO:0007669"/>
    <property type="project" value="UniProtKB-KW"/>
</dbReference>
<dbReference type="PATRIC" id="fig|1423742.4.peg.193"/>
<proteinExistence type="inferred from homology"/>
<dbReference type="GO" id="GO:0005829">
    <property type="term" value="C:cytosol"/>
    <property type="evidence" value="ECO:0007669"/>
    <property type="project" value="TreeGrafter"/>
</dbReference>
<comment type="similarity">
    <text evidence="3">Belongs to the transketolase family. DXPS subfamily.</text>
</comment>
<evidence type="ECO:0000256" key="2">
    <source>
        <dbReference type="ARBA" id="ARBA00004980"/>
    </source>
</evidence>
<dbReference type="InterPro" id="IPR033248">
    <property type="entry name" value="Transketolase_C"/>
</dbReference>
<dbReference type="InterPro" id="IPR005477">
    <property type="entry name" value="Dxylulose-5-P_synthase"/>
</dbReference>
<feature type="domain" description="Transketolase-like pyrimidine-binding" evidence="12">
    <location>
        <begin position="281"/>
        <end position="446"/>
    </location>
</feature>
<organism evidence="13 14">
    <name type="scientific">Limosilactobacillus equigenerosi DSM 18793 = JCM 14505</name>
    <dbReference type="NCBI Taxonomy" id="1423742"/>
    <lineage>
        <taxon>Bacteria</taxon>
        <taxon>Bacillati</taxon>
        <taxon>Bacillota</taxon>
        <taxon>Bacilli</taxon>
        <taxon>Lactobacillales</taxon>
        <taxon>Lactobacillaceae</taxon>
        <taxon>Limosilactobacillus</taxon>
    </lineage>
</organism>
<dbReference type="UniPathway" id="UPA00064">
    <property type="reaction ID" value="UER00091"/>
</dbReference>
<keyword evidence="10" id="KW-0786">Thiamine pyrophosphate</keyword>
<evidence type="ECO:0000256" key="4">
    <source>
        <dbReference type="ARBA" id="ARBA00011738"/>
    </source>
</evidence>
<evidence type="ECO:0000313" key="14">
    <source>
        <dbReference type="Proteomes" id="UP000051084"/>
    </source>
</evidence>
<keyword evidence="9" id="KW-0784">Thiamine biosynthesis</keyword>
<evidence type="ECO:0000256" key="9">
    <source>
        <dbReference type="ARBA" id="ARBA00022977"/>
    </source>
</evidence>
<dbReference type="GO" id="GO:0046872">
    <property type="term" value="F:metal ion binding"/>
    <property type="evidence" value="ECO:0007669"/>
    <property type="project" value="UniProtKB-KW"/>
</dbReference>
<evidence type="ECO:0000313" key="13">
    <source>
        <dbReference type="EMBL" id="KRL96382.1"/>
    </source>
</evidence>
<keyword evidence="7" id="KW-0479">Metal-binding</keyword>
<dbReference type="Gene3D" id="3.40.50.920">
    <property type="match status" value="1"/>
</dbReference>
<evidence type="ECO:0000256" key="10">
    <source>
        <dbReference type="ARBA" id="ARBA00023052"/>
    </source>
</evidence>
<dbReference type="OrthoDB" id="9803371at2"/>
<evidence type="ECO:0000256" key="8">
    <source>
        <dbReference type="ARBA" id="ARBA00022842"/>
    </source>
</evidence>
<keyword evidence="8" id="KW-0460">Magnesium</keyword>
<dbReference type="Proteomes" id="UP000051084">
    <property type="component" value="Unassembled WGS sequence"/>
</dbReference>
<dbReference type="EMBL" id="AZGC01000008">
    <property type="protein sequence ID" value="KRL96382.1"/>
    <property type="molecule type" value="Genomic_DNA"/>
</dbReference>
<dbReference type="SUPFAM" id="SSF52518">
    <property type="entry name" value="Thiamin diphosphate-binding fold (THDP-binding)"/>
    <property type="match status" value="2"/>
</dbReference>
<dbReference type="EC" id="2.2.1.7" evidence="5"/>
<accession>A0A0R1UTJ6</accession>
<dbReference type="SUPFAM" id="SSF52922">
    <property type="entry name" value="TK C-terminal domain-like"/>
    <property type="match status" value="1"/>
</dbReference>
<evidence type="ECO:0000256" key="1">
    <source>
        <dbReference type="ARBA" id="ARBA00001946"/>
    </source>
</evidence>
<evidence type="ECO:0000256" key="5">
    <source>
        <dbReference type="ARBA" id="ARBA00013150"/>
    </source>
</evidence>
<gene>
    <name evidence="13" type="ORF">FC21_GL000181</name>
</gene>
<dbReference type="NCBIfam" id="NF003933">
    <property type="entry name" value="PRK05444.2-2"/>
    <property type="match status" value="1"/>
</dbReference>
<dbReference type="PANTHER" id="PTHR43322">
    <property type="entry name" value="1-D-DEOXYXYLULOSE 5-PHOSPHATE SYNTHASE-RELATED"/>
    <property type="match status" value="1"/>
</dbReference>
<evidence type="ECO:0000256" key="11">
    <source>
        <dbReference type="ARBA" id="ARBA00023229"/>
    </source>
</evidence>
<dbReference type="InterPro" id="IPR029061">
    <property type="entry name" value="THDP-binding"/>
</dbReference>
<dbReference type="CDD" id="cd07033">
    <property type="entry name" value="TPP_PYR_DXS_TK_like"/>
    <property type="match status" value="1"/>
</dbReference>
<comment type="cofactor">
    <cofactor evidence="1">
        <name>Mg(2+)</name>
        <dbReference type="ChEBI" id="CHEBI:18420"/>
    </cofactor>
</comment>
<dbReference type="GO" id="GO:0016114">
    <property type="term" value="P:terpenoid biosynthetic process"/>
    <property type="evidence" value="ECO:0007669"/>
    <property type="project" value="InterPro"/>
</dbReference>
<dbReference type="GO" id="GO:0008661">
    <property type="term" value="F:1-deoxy-D-xylulose-5-phosphate synthase activity"/>
    <property type="evidence" value="ECO:0007669"/>
    <property type="project" value="UniProtKB-EC"/>
</dbReference>
<dbReference type="Pfam" id="PF02780">
    <property type="entry name" value="Transketolase_C"/>
    <property type="match status" value="1"/>
</dbReference>
<sequence length="587" mass="64316">MLLEQIQSPADVKKLSRAELQTLVDECRQALLQKLEAHGGHNGPNLGVVEMTVALHYVFDSPRDNLIWDVSHQSYVHKMLTGRQQAFTDPAHYDDVSGYTNPHESEHDYFSIGHTSTSLSLASGFIKAREVLHKSGNIIAVIGDGSLSGGMAYEGLNTIADENQNAIVIVNDNENSIAPNPHGGLYTALRTLRESNGQASDNLFKALGYEYHYLEAGNDLEQLIDLFETVKDTDRPVLLHVHTEKGHGYEPAVANHEKFHAGGPIDLKAGLYYADEQPHAATYSDFMQKYLFDKMQADEAIVTVSSGTPQIIFTPAQRQQLGSHFIDVGIAEEEAVAMTSAMAKYGAKPVYPVFATFLQRTFDQVAHDLALNNNPATFLVYLAGVYGMNDESHLGLFDVQFLSHIPNMVYLAPTNQEELQAMSDWAIDQTDHPVAIRVPATELISTGVADDTDYSQLNRNQVVHQGSQVAIFGVGEMLTRAQAVAAELAKAGIDATVINPRYLTGLDEALLADLPTKHQVVVTLEDGFVEGGYGQMVASALGTADVKVKNYGLTKEFHDRYDAEGLLTQNGMAVEQIVNDIKELMNN</sequence>
<keyword evidence="6" id="KW-0808">Transferase</keyword>
<dbReference type="Pfam" id="PF02779">
    <property type="entry name" value="Transket_pyr"/>
    <property type="match status" value="1"/>
</dbReference>
<dbReference type="PANTHER" id="PTHR43322:SF1">
    <property type="entry name" value="1-DEOXY-D-XYLULOSE-5-PHOSPHATE SYNTHASE"/>
    <property type="match status" value="1"/>
</dbReference>
<reference evidence="13 14" key="1">
    <citation type="journal article" date="2015" name="Genome Announc.">
        <title>Expanding the biotechnology potential of lactobacilli through comparative genomics of 213 strains and associated genera.</title>
        <authorList>
            <person name="Sun Z."/>
            <person name="Harris H.M."/>
            <person name="McCann A."/>
            <person name="Guo C."/>
            <person name="Argimon S."/>
            <person name="Zhang W."/>
            <person name="Yang X."/>
            <person name="Jeffery I.B."/>
            <person name="Cooney J.C."/>
            <person name="Kagawa T.F."/>
            <person name="Liu W."/>
            <person name="Song Y."/>
            <person name="Salvetti E."/>
            <person name="Wrobel A."/>
            <person name="Rasinkangas P."/>
            <person name="Parkhill J."/>
            <person name="Rea M.C."/>
            <person name="O'Sullivan O."/>
            <person name="Ritari J."/>
            <person name="Douillard F.P."/>
            <person name="Paul Ross R."/>
            <person name="Yang R."/>
            <person name="Briner A.E."/>
            <person name="Felis G.E."/>
            <person name="de Vos W.M."/>
            <person name="Barrangou R."/>
            <person name="Klaenhammer T.R."/>
            <person name="Caufield P.W."/>
            <person name="Cui Y."/>
            <person name="Zhang H."/>
            <person name="O'Toole P.W."/>
        </authorList>
    </citation>
    <scope>NUCLEOTIDE SEQUENCE [LARGE SCALE GENOMIC DNA]</scope>
    <source>
        <strain evidence="13 14">DSM 18793</strain>
    </source>
</reference>
<dbReference type="STRING" id="417373.GCA_001570685_01185"/>
<dbReference type="GO" id="GO:0019288">
    <property type="term" value="P:isopentenyl diphosphate biosynthetic process, methylerythritol 4-phosphate pathway"/>
    <property type="evidence" value="ECO:0007669"/>
    <property type="project" value="TreeGrafter"/>
</dbReference>
<keyword evidence="11" id="KW-0414">Isoprene biosynthesis</keyword>
<evidence type="ECO:0000256" key="3">
    <source>
        <dbReference type="ARBA" id="ARBA00011081"/>
    </source>
</evidence>
<keyword evidence="14" id="KW-1185">Reference proteome</keyword>
<comment type="pathway">
    <text evidence="2">Metabolic intermediate biosynthesis; 1-deoxy-D-xylulose 5-phosphate biosynthesis; 1-deoxy-D-xylulose 5-phosphate from D-glyceraldehyde 3-phosphate and pyruvate: step 1/1.</text>
</comment>
<dbReference type="InterPro" id="IPR009014">
    <property type="entry name" value="Transketo_C/PFOR_II"/>
</dbReference>
<dbReference type="CDD" id="cd02007">
    <property type="entry name" value="TPP_DXS"/>
    <property type="match status" value="1"/>
</dbReference>
<dbReference type="NCBIfam" id="NF008968">
    <property type="entry name" value="PRK12315.1"/>
    <property type="match status" value="1"/>
</dbReference>
<evidence type="ECO:0000256" key="6">
    <source>
        <dbReference type="ARBA" id="ARBA00022679"/>
    </source>
</evidence>
<evidence type="ECO:0000256" key="7">
    <source>
        <dbReference type="ARBA" id="ARBA00022723"/>
    </source>
</evidence>
<dbReference type="SMART" id="SM00861">
    <property type="entry name" value="Transket_pyr"/>
    <property type="match status" value="1"/>
</dbReference>
<protein>
    <recommendedName>
        <fullName evidence="5">1-deoxy-D-xylulose-5-phosphate synthase</fullName>
        <ecNumber evidence="5">2.2.1.7</ecNumber>
    </recommendedName>
</protein>